<keyword evidence="2" id="KW-0489">Methyltransferase</keyword>
<dbReference type="GO" id="GO:0008168">
    <property type="term" value="F:methyltransferase activity"/>
    <property type="evidence" value="ECO:0007669"/>
    <property type="project" value="UniProtKB-KW"/>
</dbReference>
<dbReference type="InterPro" id="IPR025714">
    <property type="entry name" value="Methyltranfer_dom"/>
</dbReference>
<evidence type="ECO:0000313" key="2">
    <source>
        <dbReference type="EMBL" id="ABD71694.1"/>
    </source>
</evidence>
<evidence type="ECO:0000313" key="3">
    <source>
        <dbReference type="Proteomes" id="UP000008332"/>
    </source>
</evidence>
<dbReference type="Gene3D" id="3.40.50.150">
    <property type="entry name" value="Vaccinia Virus protein VP39"/>
    <property type="match status" value="1"/>
</dbReference>
<keyword evidence="2" id="KW-0808">Transferase</keyword>
<dbReference type="OrthoDB" id="5330018at2"/>
<feature type="domain" description="Methyltransferase" evidence="1">
    <location>
        <begin position="65"/>
        <end position="177"/>
    </location>
</feature>
<dbReference type="PANTHER" id="PTHR43861:SF1">
    <property type="entry name" value="TRANS-ACONITATE 2-METHYLTRANSFERASE"/>
    <property type="match status" value="1"/>
</dbReference>
<dbReference type="Pfam" id="PF13847">
    <property type="entry name" value="Methyltransf_31"/>
    <property type="match status" value="1"/>
</dbReference>
<dbReference type="KEGG" id="rfr:Rfer_3996"/>
<evidence type="ECO:0000259" key="1">
    <source>
        <dbReference type="Pfam" id="PF13847"/>
    </source>
</evidence>
<dbReference type="PANTHER" id="PTHR43861">
    <property type="entry name" value="TRANS-ACONITATE 2-METHYLTRANSFERASE-RELATED"/>
    <property type="match status" value="1"/>
</dbReference>
<keyword evidence="3" id="KW-1185">Reference proteome</keyword>
<sequence length="289" mass="32620">MSVAVMMHLLRERLYWRKRTRVPEPNLVMQSETQTESFARAGQEGGALAFLYLYHAVQITSVLQPGDRVLDLACGPANQLLQIARLNPQVHFVGLDASSTMLQCAQNTLAQAHIHNVELVQGDMTRLVRQEDASMDGVICTMSLHHLPDHAALCTTLREVRRVLKPQGRFYLTDFGRLKLLRTQRFFADDLRQSTQFTEDYFNSLRAAFSVEELSAAVAPLGSDVQRHVTVLAPFLVVFKSAFQRPMDPPTLQRAKEAFAKLSATHQDNFRSMASWFRVSGYALPCELD</sequence>
<reference evidence="3" key="1">
    <citation type="submission" date="2006-02" db="EMBL/GenBank/DDBJ databases">
        <title>Complete sequence of chromosome of Rhodoferax ferrireducens DSM 15236.</title>
        <authorList>
            <person name="Copeland A."/>
            <person name="Lucas S."/>
            <person name="Lapidus A."/>
            <person name="Barry K."/>
            <person name="Detter J.C."/>
            <person name="Glavina del Rio T."/>
            <person name="Hammon N."/>
            <person name="Israni S."/>
            <person name="Pitluck S."/>
            <person name="Brettin T."/>
            <person name="Bruce D."/>
            <person name="Han C."/>
            <person name="Tapia R."/>
            <person name="Gilna P."/>
            <person name="Kiss H."/>
            <person name="Schmutz J."/>
            <person name="Larimer F."/>
            <person name="Land M."/>
            <person name="Kyrpides N."/>
            <person name="Ivanova N."/>
            <person name="Richardson P."/>
        </authorList>
    </citation>
    <scope>NUCLEOTIDE SEQUENCE [LARGE SCALE GENOMIC DNA]</scope>
    <source>
        <strain evidence="3">ATCC BAA-621 / DSM 15236 / T118</strain>
    </source>
</reference>
<dbReference type="InterPro" id="IPR029063">
    <property type="entry name" value="SAM-dependent_MTases_sf"/>
</dbReference>
<proteinExistence type="predicted"/>
<dbReference type="STRING" id="338969.Rfer_3996"/>
<dbReference type="GO" id="GO:0032259">
    <property type="term" value="P:methylation"/>
    <property type="evidence" value="ECO:0007669"/>
    <property type="project" value="UniProtKB-KW"/>
</dbReference>
<dbReference type="Proteomes" id="UP000008332">
    <property type="component" value="Chromosome"/>
</dbReference>
<dbReference type="EMBL" id="CP000267">
    <property type="protein sequence ID" value="ABD71694.1"/>
    <property type="molecule type" value="Genomic_DNA"/>
</dbReference>
<protein>
    <submittedName>
        <fullName evidence="2">Putative methyltransferase</fullName>
    </submittedName>
</protein>
<dbReference type="HOGENOM" id="CLU_955297_0_0_4"/>
<dbReference type="AlphaFoldDB" id="Q21RA9"/>
<dbReference type="CDD" id="cd02440">
    <property type="entry name" value="AdoMet_MTases"/>
    <property type="match status" value="1"/>
</dbReference>
<name>Q21RA9_ALBFT</name>
<accession>Q21RA9</accession>
<gene>
    <name evidence="2" type="ordered locus">Rfer_3996</name>
</gene>
<dbReference type="SUPFAM" id="SSF53335">
    <property type="entry name" value="S-adenosyl-L-methionine-dependent methyltransferases"/>
    <property type="match status" value="1"/>
</dbReference>
<dbReference type="eggNOG" id="COG2226">
    <property type="taxonomic scope" value="Bacteria"/>
</dbReference>
<organism evidence="2 3">
    <name type="scientific">Albidiferax ferrireducens (strain ATCC BAA-621 / DSM 15236 / T118)</name>
    <name type="common">Rhodoferax ferrireducens</name>
    <dbReference type="NCBI Taxonomy" id="338969"/>
    <lineage>
        <taxon>Bacteria</taxon>
        <taxon>Pseudomonadati</taxon>
        <taxon>Pseudomonadota</taxon>
        <taxon>Betaproteobacteria</taxon>
        <taxon>Burkholderiales</taxon>
        <taxon>Comamonadaceae</taxon>
        <taxon>Rhodoferax</taxon>
    </lineage>
</organism>